<dbReference type="OrthoDB" id="4898713at2759"/>
<keyword evidence="3" id="KW-1185">Reference proteome</keyword>
<feature type="compositionally biased region" description="Polar residues" evidence="1">
    <location>
        <begin position="55"/>
        <end position="64"/>
    </location>
</feature>
<comment type="caution">
    <text evidence="2">The sequence shown here is derived from an EMBL/GenBank/DDBJ whole genome shotgun (WGS) entry which is preliminary data.</text>
</comment>
<evidence type="ECO:0000313" key="2">
    <source>
        <dbReference type="EMBL" id="KAH6608894.1"/>
    </source>
</evidence>
<evidence type="ECO:0000256" key="1">
    <source>
        <dbReference type="SAM" id="MobiDB-lite"/>
    </source>
</evidence>
<dbReference type="AlphaFoldDB" id="A0A9P8QPG2"/>
<gene>
    <name evidence="2" type="ORF">Trco_002240</name>
</gene>
<evidence type="ECO:0000313" key="3">
    <source>
        <dbReference type="Proteomes" id="UP000827724"/>
    </source>
</evidence>
<protein>
    <submittedName>
        <fullName evidence="2">Uncharacterized protein</fullName>
    </submittedName>
</protein>
<dbReference type="EMBL" id="JAIWOZ010000002">
    <property type="protein sequence ID" value="KAH6608894.1"/>
    <property type="molecule type" value="Genomic_DNA"/>
</dbReference>
<accession>A0A9P8QPG2</accession>
<feature type="region of interest" description="Disordered" evidence="1">
    <location>
        <begin position="47"/>
        <end position="75"/>
    </location>
</feature>
<reference evidence="2" key="1">
    <citation type="submission" date="2021-08" db="EMBL/GenBank/DDBJ databases">
        <title>Chromosome-Level Trichoderma cornu-damae using Hi-C Data.</title>
        <authorList>
            <person name="Kim C.S."/>
        </authorList>
    </citation>
    <scope>NUCLEOTIDE SEQUENCE</scope>
    <source>
        <strain evidence="2">KA19-0412C</strain>
    </source>
</reference>
<name>A0A9P8QPG2_9HYPO</name>
<sequence>MTNEAGESYPHTMESYLKEHDDDLPYRLLKIGNEDNGVDTINTEVSKEETKGVATDNSPVSETGTWEMVDHEDAK</sequence>
<dbReference type="Proteomes" id="UP000827724">
    <property type="component" value="Unassembled WGS sequence"/>
</dbReference>
<proteinExistence type="predicted"/>
<organism evidence="2 3">
    <name type="scientific">Trichoderma cornu-damae</name>
    <dbReference type="NCBI Taxonomy" id="654480"/>
    <lineage>
        <taxon>Eukaryota</taxon>
        <taxon>Fungi</taxon>
        <taxon>Dikarya</taxon>
        <taxon>Ascomycota</taxon>
        <taxon>Pezizomycotina</taxon>
        <taxon>Sordariomycetes</taxon>
        <taxon>Hypocreomycetidae</taxon>
        <taxon>Hypocreales</taxon>
        <taxon>Hypocreaceae</taxon>
        <taxon>Trichoderma</taxon>
    </lineage>
</organism>